<comment type="similarity">
    <text evidence="2 4">Belongs to the thiolase-like superfamily. Beta-ketoacyl-ACP synthases family.</text>
</comment>
<dbReference type="CDD" id="cd00834">
    <property type="entry name" value="KAS_I_II"/>
    <property type="match status" value="1"/>
</dbReference>
<dbReference type="InterPro" id="IPR014031">
    <property type="entry name" value="Ketoacyl_synth_C"/>
</dbReference>
<comment type="pathway">
    <text evidence="1">Lipid metabolism; mycolic acid biosynthesis.</text>
</comment>
<dbReference type="KEGG" id="rcr:NCTC10994_00330"/>
<feature type="domain" description="Ketosynthase family 3 (KS3)" evidence="5">
    <location>
        <begin position="2"/>
        <end position="405"/>
    </location>
</feature>
<dbReference type="InterPro" id="IPR020841">
    <property type="entry name" value="PKS_Beta-ketoAc_synthase_dom"/>
</dbReference>
<dbReference type="AlphaFoldDB" id="A0A2X4TN17"/>
<dbReference type="InterPro" id="IPR014030">
    <property type="entry name" value="Ketoacyl_synth_N"/>
</dbReference>
<dbReference type="Pfam" id="PF00109">
    <property type="entry name" value="ketoacyl-synt"/>
    <property type="match status" value="1"/>
</dbReference>
<dbReference type="GO" id="GO:0006633">
    <property type="term" value="P:fatty acid biosynthetic process"/>
    <property type="evidence" value="ECO:0007669"/>
    <property type="project" value="InterPro"/>
</dbReference>
<accession>A0A2X4TN17</accession>
<dbReference type="SUPFAM" id="SSF53901">
    <property type="entry name" value="Thiolase-like"/>
    <property type="match status" value="2"/>
</dbReference>
<dbReference type="PANTHER" id="PTHR11712:SF347">
    <property type="entry name" value="BETA KETOACYL-ACYL CARRIER PROTEIN SYNTHASE"/>
    <property type="match status" value="1"/>
</dbReference>
<sequence>MTPAVVVSGVGVVSPAGVGLELFLHAAFEGHSLAAVDTWLKGCPVEIACRLSDFVAKDHGIARANLLDRYTQFALVSADEAMRQAGHTKESTENARLAVILGSGAGGVRTFEEQHRIFIEDGFDTMSPMVLPAGLLNMAAGQVAIRHRATGPCLAPCTACASGATAIGLAKQMLERDEADIVIAGGAEAPIAPMFTSAFARMGTLSRAEVDPAKASRPFDRNRDGFVIGEGAALMVLERADDVRARGGTPRVTVAGYGSSADAHHVTTPDPRGAGAIRAMRAAIADAGISASDIDYVNAHGTSTRYNDSIEANAITEVLGEGTLVSSTKGVFGHALGAAAALEAVLAAATVKSHRVPPTANLVDPDDACVALDMVMGSARETPITAVLSNSFGFGGQNASLLFTSS</sequence>
<keyword evidence="3 4" id="KW-0808">Transferase</keyword>
<organism evidence="6 7">
    <name type="scientific">Rhodococcus coprophilus</name>
    <dbReference type="NCBI Taxonomy" id="38310"/>
    <lineage>
        <taxon>Bacteria</taxon>
        <taxon>Bacillati</taxon>
        <taxon>Actinomycetota</taxon>
        <taxon>Actinomycetes</taxon>
        <taxon>Mycobacteriales</taxon>
        <taxon>Nocardiaceae</taxon>
        <taxon>Rhodococcus</taxon>
    </lineage>
</organism>
<dbReference type="RefSeq" id="WP_072698097.1">
    <property type="nucleotide sequence ID" value="NZ_JAFBBL010000001.1"/>
</dbReference>
<dbReference type="Gene3D" id="3.40.47.10">
    <property type="match status" value="1"/>
</dbReference>
<dbReference type="EMBL" id="LS483468">
    <property type="protein sequence ID" value="SQI28581.1"/>
    <property type="molecule type" value="Genomic_DNA"/>
</dbReference>
<dbReference type="STRING" id="1219011.GCA_001895045_00051"/>
<gene>
    <name evidence="6" type="primary">fabF_1</name>
    <name evidence="6" type="ORF">NCTC10994_00330</name>
</gene>
<reference evidence="6 7" key="1">
    <citation type="submission" date="2018-06" db="EMBL/GenBank/DDBJ databases">
        <authorList>
            <consortium name="Pathogen Informatics"/>
            <person name="Doyle S."/>
        </authorList>
    </citation>
    <scope>NUCLEOTIDE SEQUENCE [LARGE SCALE GENOMIC DNA]</scope>
    <source>
        <strain evidence="6 7">NCTC10994</strain>
    </source>
</reference>
<evidence type="ECO:0000256" key="2">
    <source>
        <dbReference type="ARBA" id="ARBA00008467"/>
    </source>
</evidence>
<evidence type="ECO:0000259" key="5">
    <source>
        <dbReference type="PROSITE" id="PS52004"/>
    </source>
</evidence>
<dbReference type="InterPro" id="IPR000794">
    <property type="entry name" value="Beta-ketoacyl_synthase"/>
</dbReference>
<dbReference type="PROSITE" id="PS00606">
    <property type="entry name" value="KS3_1"/>
    <property type="match status" value="1"/>
</dbReference>
<evidence type="ECO:0000256" key="1">
    <source>
        <dbReference type="ARBA" id="ARBA00004796"/>
    </source>
</evidence>
<dbReference type="PANTHER" id="PTHR11712">
    <property type="entry name" value="POLYKETIDE SYNTHASE-RELATED"/>
    <property type="match status" value="1"/>
</dbReference>
<keyword evidence="7" id="KW-1185">Reference proteome</keyword>
<keyword evidence="6" id="KW-0012">Acyltransferase</keyword>
<evidence type="ECO:0000256" key="3">
    <source>
        <dbReference type="ARBA" id="ARBA00022679"/>
    </source>
</evidence>
<dbReference type="Proteomes" id="UP000249091">
    <property type="component" value="Chromosome 1"/>
</dbReference>
<dbReference type="InterPro" id="IPR016039">
    <property type="entry name" value="Thiolase-like"/>
</dbReference>
<evidence type="ECO:0000313" key="7">
    <source>
        <dbReference type="Proteomes" id="UP000249091"/>
    </source>
</evidence>
<name>A0A2X4TN17_9NOCA</name>
<dbReference type="GO" id="GO:0004315">
    <property type="term" value="F:3-oxoacyl-[acyl-carrier-protein] synthase activity"/>
    <property type="evidence" value="ECO:0007669"/>
    <property type="project" value="UniProtKB-EC"/>
</dbReference>
<dbReference type="Pfam" id="PF02801">
    <property type="entry name" value="Ketoacyl-synt_C"/>
    <property type="match status" value="1"/>
</dbReference>
<dbReference type="NCBIfam" id="NF005589">
    <property type="entry name" value="PRK07314.1"/>
    <property type="match status" value="1"/>
</dbReference>
<dbReference type="SMART" id="SM00825">
    <property type="entry name" value="PKS_KS"/>
    <property type="match status" value="1"/>
</dbReference>
<dbReference type="InterPro" id="IPR018201">
    <property type="entry name" value="Ketoacyl_synth_AS"/>
</dbReference>
<dbReference type="UniPathway" id="UPA00915"/>
<dbReference type="PROSITE" id="PS52004">
    <property type="entry name" value="KS3_2"/>
    <property type="match status" value="1"/>
</dbReference>
<evidence type="ECO:0000256" key="4">
    <source>
        <dbReference type="RuleBase" id="RU003694"/>
    </source>
</evidence>
<protein>
    <submittedName>
        <fullName evidence="6">3-oxoacyl-ACP synthase II</fullName>
        <ecNumber evidence="6">2.3.1.179</ecNumber>
    </submittedName>
</protein>
<dbReference type="EC" id="2.3.1.179" evidence="6"/>
<evidence type="ECO:0000313" key="6">
    <source>
        <dbReference type="EMBL" id="SQI28581.1"/>
    </source>
</evidence>
<proteinExistence type="inferred from homology"/>